<reference evidence="2" key="1">
    <citation type="journal article" date="2014" name="Int. J. Syst. Evol. Microbiol.">
        <title>Complete genome sequence of Corynebacterium casei LMG S-19264T (=DSM 44701T), isolated from a smear-ripened cheese.</title>
        <authorList>
            <consortium name="US DOE Joint Genome Institute (JGI-PGF)"/>
            <person name="Walter F."/>
            <person name="Albersmeier A."/>
            <person name="Kalinowski J."/>
            <person name="Ruckert C."/>
        </authorList>
    </citation>
    <scope>NUCLEOTIDE SEQUENCE</scope>
    <source>
        <strain evidence="2">NBRC 101628</strain>
    </source>
</reference>
<evidence type="ECO:0000313" key="3">
    <source>
        <dbReference type="Proteomes" id="UP001161422"/>
    </source>
</evidence>
<gene>
    <name evidence="2" type="ORF">GCM10007895_10840</name>
</gene>
<name>A0AA37RVD7_9GAMM</name>
<protein>
    <submittedName>
        <fullName evidence="2">DNA-binding protein</fullName>
    </submittedName>
</protein>
<reference evidence="2" key="2">
    <citation type="submission" date="2023-01" db="EMBL/GenBank/DDBJ databases">
        <title>Draft genome sequence of Paraferrimonas sedimenticola strain NBRC 101628.</title>
        <authorList>
            <person name="Sun Q."/>
            <person name="Mori K."/>
        </authorList>
    </citation>
    <scope>NUCLEOTIDE SEQUENCE</scope>
    <source>
        <strain evidence="2">NBRC 101628</strain>
    </source>
</reference>
<dbReference type="NCBIfam" id="TIGR02443">
    <property type="entry name" value="YheV family putative zinc ribbon protein"/>
    <property type="match status" value="1"/>
</dbReference>
<dbReference type="GO" id="GO:0003677">
    <property type="term" value="F:DNA binding"/>
    <property type="evidence" value="ECO:0007669"/>
    <property type="project" value="UniProtKB-KW"/>
</dbReference>
<sequence>MTKLKKRFIAGARCPKCNAQDSIMLFMQNGVETIECSDCGHTQTQGSDAQQKSAGGDLIGVFKPE</sequence>
<evidence type="ECO:0000313" key="2">
    <source>
        <dbReference type="EMBL" id="GLP95778.1"/>
    </source>
</evidence>
<dbReference type="Proteomes" id="UP001161422">
    <property type="component" value="Unassembled WGS sequence"/>
</dbReference>
<dbReference type="Pfam" id="PF09526">
    <property type="entry name" value="DUF2387"/>
    <property type="match status" value="1"/>
</dbReference>
<dbReference type="EMBL" id="BSNC01000003">
    <property type="protein sequence ID" value="GLP95778.1"/>
    <property type="molecule type" value="Genomic_DNA"/>
</dbReference>
<accession>A0AA37RVD7</accession>
<dbReference type="RefSeq" id="WP_095506350.1">
    <property type="nucleotide sequence ID" value="NZ_BSNC01000003.1"/>
</dbReference>
<feature type="compositionally biased region" description="Polar residues" evidence="1">
    <location>
        <begin position="40"/>
        <end position="53"/>
    </location>
</feature>
<proteinExistence type="predicted"/>
<evidence type="ECO:0000256" key="1">
    <source>
        <dbReference type="SAM" id="MobiDB-lite"/>
    </source>
</evidence>
<keyword evidence="3" id="KW-1185">Reference proteome</keyword>
<feature type="region of interest" description="Disordered" evidence="1">
    <location>
        <begin position="40"/>
        <end position="65"/>
    </location>
</feature>
<organism evidence="2 3">
    <name type="scientific">Paraferrimonas sedimenticola</name>
    <dbReference type="NCBI Taxonomy" id="375674"/>
    <lineage>
        <taxon>Bacteria</taxon>
        <taxon>Pseudomonadati</taxon>
        <taxon>Pseudomonadota</taxon>
        <taxon>Gammaproteobacteria</taxon>
        <taxon>Alteromonadales</taxon>
        <taxon>Ferrimonadaceae</taxon>
        <taxon>Paraferrimonas</taxon>
    </lineage>
</organism>
<dbReference type="InterPro" id="IPR012658">
    <property type="entry name" value="YheV"/>
</dbReference>
<keyword evidence="2" id="KW-0238">DNA-binding</keyword>
<dbReference type="AlphaFoldDB" id="A0AA37RVD7"/>
<comment type="caution">
    <text evidence="2">The sequence shown here is derived from an EMBL/GenBank/DDBJ whole genome shotgun (WGS) entry which is preliminary data.</text>
</comment>